<dbReference type="PANTHER" id="PTHR22993:SF9">
    <property type="entry name" value="FORMAMIDOPYRIMIDINE-DNA GLYCOSYLASE"/>
    <property type="match status" value="1"/>
</dbReference>
<keyword evidence="6 15" id="KW-0863">Zinc-finger</keyword>
<evidence type="ECO:0000256" key="4">
    <source>
        <dbReference type="ARBA" id="ARBA00022723"/>
    </source>
</evidence>
<dbReference type="InterPro" id="IPR010979">
    <property type="entry name" value="Ribosomal_uS13-like_H2TH"/>
</dbReference>
<dbReference type="GO" id="GO:0008270">
    <property type="term" value="F:zinc ion binding"/>
    <property type="evidence" value="ECO:0007669"/>
    <property type="project" value="UniProtKB-UniRule"/>
</dbReference>
<comment type="catalytic activity">
    <reaction evidence="1 15">
        <text>Hydrolysis of DNA containing ring-opened 7-methylguanine residues, releasing 2,6-diamino-4-hydroxy-5-(N-methyl)formamidopyrimidine.</text>
        <dbReference type="EC" id="3.2.2.23"/>
    </reaction>
</comment>
<organism evidence="18 19">
    <name type="scientific">Thiothrix eikelboomii</name>
    <dbReference type="NCBI Taxonomy" id="92487"/>
    <lineage>
        <taxon>Bacteria</taxon>
        <taxon>Pseudomonadati</taxon>
        <taxon>Pseudomonadota</taxon>
        <taxon>Gammaproteobacteria</taxon>
        <taxon>Thiotrichales</taxon>
        <taxon>Thiotrichaceae</taxon>
        <taxon>Thiothrix</taxon>
    </lineage>
</organism>
<sequence length="272" mass="30491">MPELPEVETTRRGIAPHLLGQRIQQLIVRQPKLRWPVSSEIHRLQGAVIEAVQRRGKYLLLETVQGTALLHLGMSGSLRICAADLVADKHDHFDLVLTNAKALRLRDPRRFGVVLWAGCGELHPLLANLGLEPLTDEFTAEYLLARAARRQVSIKEFIMNAHIVVGVGNIYANEALFMARINPRRAAGQLSLPELQRLVVAIKTVLERAIVQGGTTLRDFVREDGQTGYFQIELQVYGRTQQVCTACASLIQQIRQGQRSTWYCPYCQPVSV</sequence>
<dbReference type="FunFam" id="1.10.8.50:FF:000003">
    <property type="entry name" value="Formamidopyrimidine-DNA glycosylase"/>
    <property type="match status" value="1"/>
</dbReference>
<comment type="similarity">
    <text evidence="2 15">Belongs to the FPG family.</text>
</comment>
<dbReference type="FunFam" id="3.20.190.10:FF:000001">
    <property type="entry name" value="Formamidopyrimidine-DNA glycosylase"/>
    <property type="match status" value="1"/>
</dbReference>
<dbReference type="OrthoDB" id="9800855at2"/>
<keyword evidence="11 15" id="KW-0456">Lyase</keyword>
<dbReference type="PROSITE" id="PS51068">
    <property type="entry name" value="FPG_CAT"/>
    <property type="match status" value="1"/>
</dbReference>
<comment type="function">
    <text evidence="15">Involved in base excision repair of DNA damaged by oxidation or by mutagenic agents. Acts as DNA glycosylase that recognizes and removes damaged bases. Has a preference for oxidized purines, such as 7,8-dihydro-8-oxoguanine (8-oxoG). Has AP (apurinic/apyrimidinic) lyase activity and introduces nicks in the DNA strand. Cleaves the DNA backbone by beta-delta elimination to generate a single-strand break at the site of the removed base with both 3'- and 5'-phosphates.</text>
</comment>
<evidence type="ECO:0000256" key="3">
    <source>
        <dbReference type="ARBA" id="ARBA00011245"/>
    </source>
</evidence>
<evidence type="ECO:0000259" key="16">
    <source>
        <dbReference type="PROSITE" id="PS51066"/>
    </source>
</evidence>
<feature type="domain" description="FPG-type" evidence="16">
    <location>
        <begin position="235"/>
        <end position="269"/>
    </location>
</feature>
<feature type="active site" description="Proton donor; for delta-elimination activity" evidence="15">
    <location>
        <position position="259"/>
    </location>
</feature>
<evidence type="ECO:0000256" key="13">
    <source>
        <dbReference type="ARBA" id="ARBA00023295"/>
    </source>
</evidence>
<keyword evidence="7 15" id="KW-0378">Hydrolase</keyword>
<dbReference type="Pfam" id="PF06827">
    <property type="entry name" value="zf-FPG_IleRS"/>
    <property type="match status" value="1"/>
</dbReference>
<keyword evidence="4 15" id="KW-0479">Metal-binding</keyword>
<dbReference type="RefSeq" id="WP_078922899.1">
    <property type="nucleotide sequence ID" value="NZ_FUYB01000012.1"/>
</dbReference>
<name>A0A1T4X2M5_9GAMM</name>
<dbReference type="Pfam" id="PF01149">
    <property type="entry name" value="Fapy_DNA_glyco"/>
    <property type="match status" value="1"/>
</dbReference>
<dbReference type="InterPro" id="IPR015886">
    <property type="entry name" value="H2TH_FPG"/>
</dbReference>
<dbReference type="InterPro" id="IPR020629">
    <property type="entry name" value="FPG_Glyclase"/>
</dbReference>
<dbReference type="SMART" id="SM01232">
    <property type="entry name" value="H2TH"/>
    <property type="match status" value="1"/>
</dbReference>
<feature type="domain" description="Formamidopyrimidine-DNA glycosylase catalytic" evidence="17">
    <location>
        <begin position="2"/>
        <end position="112"/>
    </location>
</feature>
<keyword evidence="13 15" id="KW-0326">Glycosidase</keyword>
<keyword evidence="8 15" id="KW-0862">Zinc</keyword>
<dbReference type="PANTHER" id="PTHR22993">
    <property type="entry name" value="FORMAMIDOPYRIMIDINE-DNA GLYCOSYLASE"/>
    <property type="match status" value="1"/>
</dbReference>
<keyword evidence="19" id="KW-1185">Reference proteome</keyword>
<evidence type="ECO:0000313" key="19">
    <source>
        <dbReference type="Proteomes" id="UP000190460"/>
    </source>
</evidence>
<evidence type="ECO:0000256" key="11">
    <source>
        <dbReference type="ARBA" id="ARBA00023239"/>
    </source>
</evidence>
<evidence type="ECO:0000256" key="5">
    <source>
        <dbReference type="ARBA" id="ARBA00022763"/>
    </source>
</evidence>
<evidence type="ECO:0000313" key="18">
    <source>
        <dbReference type="EMBL" id="SKA83832.1"/>
    </source>
</evidence>
<evidence type="ECO:0000256" key="8">
    <source>
        <dbReference type="ARBA" id="ARBA00022833"/>
    </source>
</evidence>
<dbReference type="EMBL" id="FUYB01000012">
    <property type="protein sequence ID" value="SKA83832.1"/>
    <property type="molecule type" value="Genomic_DNA"/>
</dbReference>
<feature type="binding site" evidence="15">
    <location>
        <position position="90"/>
    </location>
    <ligand>
        <name>DNA</name>
        <dbReference type="ChEBI" id="CHEBI:16991"/>
    </ligand>
</feature>
<dbReference type="InterPro" id="IPR012319">
    <property type="entry name" value="FPG_cat"/>
</dbReference>
<comment type="subunit">
    <text evidence="3 15">Monomer.</text>
</comment>
<dbReference type="GO" id="GO:0006284">
    <property type="term" value="P:base-excision repair"/>
    <property type="evidence" value="ECO:0007669"/>
    <property type="project" value="InterPro"/>
</dbReference>
<feature type="binding site" evidence="15">
    <location>
        <position position="109"/>
    </location>
    <ligand>
        <name>DNA</name>
        <dbReference type="ChEBI" id="CHEBI:16991"/>
    </ligand>
</feature>
<comment type="catalytic activity">
    <reaction evidence="14 15">
        <text>2'-deoxyribonucleotide-(2'-deoxyribose 5'-phosphate)-2'-deoxyribonucleotide-DNA = a 3'-end 2'-deoxyribonucleotide-(2,3-dehydro-2,3-deoxyribose 5'-phosphate)-DNA + a 5'-end 5'-phospho-2'-deoxyribonucleoside-DNA + H(+)</text>
        <dbReference type="Rhea" id="RHEA:66592"/>
        <dbReference type="Rhea" id="RHEA-COMP:13180"/>
        <dbReference type="Rhea" id="RHEA-COMP:16897"/>
        <dbReference type="Rhea" id="RHEA-COMP:17067"/>
        <dbReference type="ChEBI" id="CHEBI:15378"/>
        <dbReference type="ChEBI" id="CHEBI:136412"/>
        <dbReference type="ChEBI" id="CHEBI:157695"/>
        <dbReference type="ChEBI" id="CHEBI:167181"/>
        <dbReference type="EC" id="4.2.99.18"/>
    </reaction>
</comment>
<dbReference type="SUPFAM" id="SSF57716">
    <property type="entry name" value="Glucocorticoid receptor-like (DNA-binding domain)"/>
    <property type="match status" value="1"/>
</dbReference>
<evidence type="ECO:0000256" key="7">
    <source>
        <dbReference type="ARBA" id="ARBA00022801"/>
    </source>
</evidence>
<keyword evidence="5 15" id="KW-0227">DNA damage</keyword>
<evidence type="ECO:0000256" key="15">
    <source>
        <dbReference type="HAMAP-Rule" id="MF_00103"/>
    </source>
</evidence>
<feature type="binding site" evidence="15">
    <location>
        <position position="150"/>
    </location>
    <ligand>
        <name>DNA</name>
        <dbReference type="ChEBI" id="CHEBI:16991"/>
    </ligand>
</feature>
<dbReference type="Gene3D" id="3.20.190.10">
    <property type="entry name" value="MutM-like, N-terminal"/>
    <property type="match status" value="1"/>
</dbReference>
<dbReference type="NCBIfam" id="TIGR00577">
    <property type="entry name" value="fpg"/>
    <property type="match status" value="1"/>
</dbReference>
<gene>
    <name evidence="15" type="primary">mutM</name>
    <name evidence="15" type="synonym">fpg</name>
    <name evidence="18" type="ORF">SAMN02745130_02426</name>
</gene>
<evidence type="ECO:0000256" key="1">
    <source>
        <dbReference type="ARBA" id="ARBA00001668"/>
    </source>
</evidence>
<dbReference type="InterPro" id="IPR035937">
    <property type="entry name" value="FPG_N"/>
</dbReference>
<dbReference type="PROSITE" id="PS51066">
    <property type="entry name" value="ZF_FPG_2"/>
    <property type="match status" value="1"/>
</dbReference>
<dbReference type="GO" id="GO:0003684">
    <property type="term" value="F:damaged DNA binding"/>
    <property type="evidence" value="ECO:0007669"/>
    <property type="project" value="InterPro"/>
</dbReference>
<dbReference type="GO" id="GO:0034039">
    <property type="term" value="F:8-oxo-7,8-dihydroguanine DNA N-glycosylase activity"/>
    <property type="evidence" value="ECO:0007669"/>
    <property type="project" value="TreeGrafter"/>
</dbReference>
<dbReference type="Proteomes" id="UP000190460">
    <property type="component" value="Unassembled WGS sequence"/>
</dbReference>
<reference evidence="18 19" key="1">
    <citation type="submission" date="2017-02" db="EMBL/GenBank/DDBJ databases">
        <authorList>
            <person name="Peterson S.W."/>
        </authorList>
    </citation>
    <scope>NUCLEOTIDE SEQUENCE [LARGE SCALE GENOMIC DNA]</scope>
    <source>
        <strain evidence="18 19">ATCC 49788</strain>
    </source>
</reference>
<dbReference type="Gene3D" id="1.10.8.50">
    <property type="match status" value="1"/>
</dbReference>
<proteinExistence type="inferred from homology"/>
<keyword evidence="12 15" id="KW-0511">Multifunctional enzyme</keyword>
<dbReference type="SUPFAM" id="SSF46946">
    <property type="entry name" value="S13-like H2TH domain"/>
    <property type="match status" value="1"/>
</dbReference>
<evidence type="ECO:0000256" key="12">
    <source>
        <dbReference type="ARBA" id="ARBA00023268"/>
    </source>
</evidence>
<evidence type="ECO:0000256" key="9">
    <source>
        <dbReference type="ARBA" id="ARBA00023125"/>
    </source>
</evidence>
<dbReference type="CDD" id="cd08966">
    <property type="entry name" value="EcFpg-like_N"/>
    <property type="match status" value="1"/>
</dbReference>
<dbReference type="GO" id="GO:0140078">
    <property type="term" value="F:class I DNA-(apurinic or apyrimidinic site) endonuclease activity"/>
    <property type="evidence" value="ECO:0007669"/>
    <property type="project" value="UniProtKB-EC"/>
</dbReference>
<evidence type="ECO:0000256" key="6">
    <source>
        <dbReference type="ARBA" id="ARBA00022771"/>
    </source>
</evidence>
<accession>A0A1T4X2M5</accession>
<dbReference type="InterPro" id="IPR000214">
    <property type="entry name" value="Znf_DNA_glyclase/AP_lyase"/>
</dbReference>
<dbReference type="EC" id="4.2.99.18" evidence="15"/>
<feature type="active site" description="Proton donor; for beta-elimination activity" evidence="15">
    <location>
        <position position="57"/>
    </location>
</feature>
<dbReference type="STRING" id="92487.SAMN02745130_02426"/>
<keyword evidence="9 15" id="KW-0238">DNA-binding</keyword>
<dbReference type="Pfam" id="PF06831">
    <property type="entry name" value="H2TH"/>
    <property type="match status" value="1"/>
</dbReference>
<comment type="cofactor">
    <cofactor evidence="15">
        <name>Zn(2+)</name>
        <dbReference type="ChEBI" id="CHEBI:29105"/>
    </cofactor>
    <text evidence="15">Binds 1 zinc ion per subunit.</text>
</comment>
<dbReference type="SMART" id="SM00898">
    <property type="entry name" value="Fapy_DNA_glyco"/>
    <property type="match status" value="1"/>
</dbReference>
<dbReference type="InterPro" id="IPR015887">
    <property type="entry name" value="DNA_glyclase_Znf_dom_DNA_BS"/>
</dbReference>
<evidence type="ECO:0000256" key="14">
    <source>
        <dbReference type="ARBA" id="ARBA00044632"/>
    </source>
</evidence>
<evidence type="ECO:0000259" key="17">
    <source>
        <dbReference type="PROSITE" id="PS51068"/>
    </source>
</evidence>
<evidence type="ECO:0000256" key="2">
    <source>
        <dbReference type="ARBA" id="ARBA00009409"/>
    </source>
</evidence>
<dbReference type="InterPro" id="IPR010663">
    <property type="entry name" value="Znf_FPG/IleRS"/>
</dbReference>
<protein>
    <recommendedName>
        <fullName evidence="15">Formamidopyrimidine-DNA glycosylase</fullName>
        <shortName evidence="15">Fapy-DNA glycosylase</shortName>
        <ecNumber evidence="15">3.2.2.23</ecNumber>
    </recommendedName>
    <alternativeName>
        <fullName evidence="15">DNA-(apurinic or apyrimidinic site) lyase MutM</fullName>
        <shortName evidence="15">AP lyase MutM</shortName>
        <ecNumber evidence="15">4.2.99.18</ecNumber>
    </alternativeName>
</protein>
<dbReference type="NCBIfam" id="NF002211">
    <property type="entry name" value="PRK01103.1"/>
    <property type="match status" value="1"/>
</dbReference>
<feature type="active site" description="Schiff-base intermediate with DNA" evidence="15">
    <location>
        <position position="2"/>
    </location>
</feature>
<dbReference type="AlphaFoldDB" id="A0A1T4X2M5"/>
<keyword evidence="10 15" id="KW-0234">DNA repair</keyword>
<dbReference type="HAMAP" id="MF_00103">
    <property type="entry name" value="Fapy_DNA_glycosyl"/>
    <property type="match status" value="1"/>
</dbReference>
<feature type="active site" description="Proton donor" evidence="15">
    <location>
        <position position="3"/>
    </location>
</feature>
<dbReference type="EC" id="3.2.2.23" evidence="15"/>
<evidence type="ECO:0000256" key="10">
    <source>
        <dbReference type="ARBA" id="ARBA00023204"/>
    </source>
</evidence>
<dbReference type="PROSITE" id="PS01242">
    <property type="entry name" value="ZF_FPG_1"/>
    <property type="match status" value="1"/>
</dbReference>
<dbReference type="SUPFAM" id="SSF81624">
    <property type="entry name" value="N-terminal domain of MutM-like DNA repair proteins"/>
    <property type="match status" value="1"/>
</dbReference>